<feature type="domain" description="Beta-lactamase-related" evidence="3">
    <location>
        <begin position="72"/>
        <end position="400"/>
    </location>
</feature>
<dbReference type="EMBL" id="PYGA01000001">
    <property type="protein sequence ID" value="PSL00572.1"/>
    <property type="molecule type" value="Genomic_DNA"/>
</dbReference>
<evidence type="ECO:0000259" key="3">
    <source>
        <dbReference type="Pfam" id="PF00144"/>
    </source>
</evidence>
<dbReference type="RefSeq" id="WP_106580784.1">
    <property type="nucleotide sequence ID" value="NZ_PYGA01000001.1"/>
</dbReference>
<accession>A0A2P8DTQ6</accession>
<feature type="transmembrane region" description="Helical" evidence="1">
    <location>
        <begin position="536"/>
        <end position="558"/>
    </location>
</feature>
<keyword evidence="1" id="KW-0472">Membrane</keyword>
<comment type="caution">
    <text evidence="4">The sequence shown here is derived from an EMBL/GenBank/DDBJ whole genome shotgun (WGS) entry which is preliminary data.</text>
</comment>
<dbReference type="PANTHER" id="PTHR46825">
    <property type="entry name" value="D-ALANYL-D-ALANINE-CARBOXYPEPTIDASE/ENDOPEPTIDASE AMPH"/>
    <property type="match status" value="1"/>
</dbReference>
<feature type="transmembrane region" description="Helical" evidence="1">
    <location>
        <begin position="579"/>
        <end position="606"/>
    </location>
</feature>
<dbReference type="Pfam" id="PF00144">
    <property type="entry name" value="Beta-lactamase"/>
    <property type="match status" value="1"/>
</dbReference>
<sequence length="676" mass="70982">MYLAEASRVPPTAGRPVPRRGRRLLTALAAAAAAAVLAGGCAGPVAETPPVPATPVAGTAELGARDLNTWLDGLVPGALDKTGIPGAAISVVKDGELLAARGYGYADTGADGGDPVPVDPEKTLFRVGSVSKLATATAVMQLVEKGELDLDTDVNEYLDFTAPSSFDDPVTVRHLLTHTPGYEERVADMILPEDAEPDLREHLVTDPPEQIYAPGTVPAYSNYGNALAGYIVERVSGVPFEEYVQRNVFEPVGMDSSSFAQPLTGGLAKHVANGYGSDTEQAAPFEVVAGVPAGGMSATATDMAKFMRAHLGGLDAAQAPLSAESLDLMHTPALEEDSLGGLANGPRMTQGFFEEDRNGHRALGHGGDTNYFHSHLRIYPDEDTGIFLSLNGNGYGEADSHLLREEILAGFGDRYFPESGEADTPVEPTAAEHAAIAEGTYESSRAMESTFLNAIGVLGGQTQVVARADGTIQVAPGPEDMNSLPTVYEEVEPWVWREVGGQRILSMRVRDGQVEAIGFAAAFTLLRVDTAREASLALPVLVSALAVLLTAVLSWPIGAIVRRRLSLPARDRAGRPARILTRLGVASALAALAGWIAAILMAMGFQEVPEDALYALAGAQWLGVVAIAPAAVVLFDDVRRRSGRLRCLGSALVLLALVGTASFAAVFGLLSLDVTY</sequence>
<dbReference type="Gene3D" id="3.40.710.10">
    <property type="entry name" value="DD-peptidase/beta-lactamase superfamily"/>
    <property type="match status" value="1"/>
</dbReference>
<evidence type="ECO:0000313" key="5">
    <source>
        <dbReference type="Proteomes" id="UP000240542"/>
    </source>
</evidence>
<dbReference type="Proteomes" id="UP000240542">
    <property type="component" value="Unassembled WGS sequence"/>
</dbReference>
<dbReference type="OrthoDB" id="4281716at2"/>
<keyword evidence="1" id="KW-0812">Transmembrane</keyword>
<evidence type="ECO:0000256" key="2">
    <source>
        <dbReference type="SAM" id="SignalP"/>
    </source>
</evidence>
<feature type="signal peptide" evidence="2">
    <location>
        <begin position="1"/>
        <end position="38"/>
    </location>
</feature>
<keyword evidence="5" id="KW-1185">Reference proteome</keyword>
<feature type="transmembrane region" description="Helical" evidence="1">
    <location>
        <begin position="612"/>
        <end position="635"/>
    </location>
</feature>
<evidence type="ECO:0000256" key="1">
    <source>
        <dbReference type="SAM" id="Phobius"/>
    </source>
</evidence>
<proteinExistence type="predicted"/>
<dbReference type="AlphaFoldDB" id="A0A2P8DTQ6"/>
<keyword evidence="2" id="KW-0732">Signal</keyword>
<feature type="chain" id="PRO_5039575218" evidence="2">
    <location>
        <begin position="39"/>
        <end position="676"/>
    </location>
</feature>
<organism evidence="4 5">
    <name type="scientific">Murinocardiopsis flavida</name>
    <dbReference type="NCBI Taxonomy" id="645275"/>
    <lineage>
        <taxon>Bacteria</taxon>
        <taxon>Bacillati</taxon>
        <taxon>Actinomycetota</taxon>
        <taxon>Actinomycetes</taxon>
        <taxon>Streptosporangiales</taxon>
        <taxon>Nocardiopsidaceae</taxon>
        <taxon>Murinocardiopsis</taxon>
    </lineage>
</organism>
<reference evidence="4 5" key="1">
    <citation type="submission" date="2018-03" db="EMBL/GenBank/DDBJ databases">
        <title>Genomic Encyclopedia of Archaeal and Bacterial Type Strains, Phase II (KMG-II): from individual species to whole genera.</title>
        <authorList>
            <person name="Goeker M."/>
        </authorList>
    </citation>
    <scope>NUCLEOTIDE SEQUENCE [LARGE SCALE GENOMIC DNA]</scope>
    <source>
        <strain evidence="4 5">DSM 45312</strain>
    </source>
</reference>
<dbReference type="InterPro" id="IPR001466">
    <property type="entry name" value="Beta-lactam-related"/>
</dbReference>
<name>A0A2P8DTQ6_9ACTN</name>
<evidence type="ECO:0000313" key="4">
    <source>
        <dbReference type="EMBL" id="PSL00572.1"/>
    </source>
</evidence>
<keyword evidence="1" id="KW-1133">Transmembrane helix</keyword>
<dbReference type="InterPro" id="IPR012338">
    <property type="entry name" value="Beta-lactam/transpept-like"/>
</dbReference>
<dbReference type="SUPFAM" id="SSF56601">
    <property type="entry name" value="beta-lactamase/transpeptidase-like"/>
    <property type="match status" value="1"/>
</dbReference>
<protein>
    <submittedName>
        <fullName evidence="4">CubicO group peptidase (Beta-lactamase class C family)</fullName>
    </submittedName>
</protein>
<gene>
    <name evidence="4" type="ORF">CLV63_10146</name>
</gene>
<dbReference type="InterPro" id="IPR050491">
    <property type="entry name" value="AmpC-like"/>
</dbReference>
<dbReference type="PANTHER" id="PTHR46825:SF9">
    <property type="entry name" value="BETA-LACTAMASE-RELATED DOMAIN-CONTAINING PROTEIN"/>
    <property type="match status" value="1"/>
</dbReference>
<feature type="transmembrane region" description="Helical" evidence="1">
    <location>
        <begin position="647"/>
        <end position="670"/>
    </location>
</feature>